<proteinExistence type="predicted"/>
<accession>A0A2P5B9M5</accession>
<name>A0A2P5B9M5_PARAD</name>
<reference evidence="2" key="1">
    <citation type="submission" date="2016-06" db="EMBL/GenBank/DDBJ databases">
        <title>Parallel loss of symbiosis genes in relatives of nitrogen-fixing non-legume Parasponia.</title>
        <authorList>
            <person name="Van Velzen R."/>
            <person name="Holmer R."/>
            <person name="Bu F."/>
            <person name="Rutten L."/>
            <person name="Van Zeijl A."/>
            <person name="Liu W."/>
            <person name="Santuari L."/>
            <person name="Cao Q."/>
            <person name="Sharma T."/>
            <person name="Shen D."/>
            <person name="Roswanjaya Y."/>
            <person name="Wardhani T."/>
            <person name="Kalhor M.S."/>
            <person name="Jansen J."/>
            <person name="Van den Hoogen J."/>
            <person name="Gungor B."/>
            <person name="Hartog M."/>
            <person name="Hontelez J."/>
            <person name="Verver J."/>
            <person name="Yang W.-C."/>
            <person name="Schijlen E."/>
            <person name="Repin R."/>
            <person name="Schilthuizen M."/>
            <person name="Schranz E."/>
            <person name="Heidstra R."/>
            <person name="Miyata K."/>
            <person name="Fedorova E."/>
            <person name="Kohlen W."/>
            <person name="Bisseling T."/>
            <person name="Smit S."/>
            <person name="Geurts R."/>
        </authorList>
    </citation>
    <scope>NUCLEOTIDE SEQUENCE [LARGE SCALE GENOMIC DNA]</scope>
    <source>
        <strain evidence="2">cv. WU1-14</strain>
    </source>
</reference>
<comment type="caution">
    <text evidence="1">The sequence shown here is derived from an EMBL/GenBank/DDBJ whole genome shotgun (WGS) entry which is preliminary data.</text>
</comment>
<dbReference type="Proteomes" id="UP000237105">
    <property type="component" value="Unassembled WGS sequence"/>
</dbReference>
<dbReference type="AlphaFoldDB" id="A0A2P5B9M5"/>
<evidence type="ECO:0000313" key="1">
    <source>
        <dbReference type="EMBL" id="PON45478.1"/>
    </source>
</evidence>
<dbReference type="EMBL" id="JXTB01000329">
    <property type="protein sequence ID" value="PON45478.1"/>
    <property type="molecule type" value="Genomic_DNA"/>
</dbReference>
<feature type="non-terminal residue" evidence="1">
    <location>
        <position position="1"/>
    </location>
</feature>
<protein>
    <submittedName>
        <fullName evidence="1">Uncharacterized protein</fullName>
    </submittedName>
</protein>
<gene>
    <name evidence="1" type="ORF">PanWU01x14_258410</name>
</gene>
<keyword evidence="2" id="KW-1185">Reference proteome</keyword>
<sequence length="111" mass="12185">PFLKEGKEKRSEVVRLGRFAGGGGIGLSLPDLFDISQQKVGRWPGYSLIFQNSSQPLWFQNQSLVQTRKQRNKGEKCNGQEGLSNSNLHGSTFFLSFLGVKILNGVGSGDI</sequence>
<organism evidence="1 2">
    <name type="scientific">Parasponia andersonii</name>
    <name type="common">Sponia andersonii</name>
    <dbReference type="NCBI Taxonomy" id="3476"/>
    <lineage>
        <taxon>Eukaryota</taxon>
        <taxon>Viridiplantae</taxon>
        <taxon>Streptophyta</taxon>
        <taxon>Embryophyta</taxon>
        <taxon>Tracheophyta</taxon>
        <taxon>Spermatophyta</taxon>
        <taxon>Magnoliopsida</taxon>
        <taxon>eudicotyledons</taxon>
        <taxon>Gunneridae</taxon>
        <taxon>Pentapetalae</taxon>
        <taxon>rosids</taxon>
        <taxon>fabids</taxon>
        <taxon>Rosales</taxon>
        <taxon>Cannabaceae</taxon>
        <taxon>Parasponia</taxon>
    </lineage>
</organism>
<evidence type="ECO:0000313" key="2">
    <source>
        <dbReference type="Proteomes" id="UP000237105"/>
    </source>
</evidence>